<evidence type="ECO:0000313" key="3">
    <source>
        <dbReference type="Proteomes" id="UP000031443"/>
    </source>
</evidence>
<keyword evidence="3" id="KW-1185">Reference proteome</keyword>
<feature type="compositionally biased region" description="Polar residues" evidence="1">
    <location>
        <begin position="50"/>
        <end position="62"/>
    </location>
</feature>
<evidence type="ECO:0000313" key="2">
    <source>
        <dbReference type="EMBL" id="EMP41624.1"/>
    </source>
</evidence>
<evidence type="ECO:0000256" key="1">
    <source>
        <dbReference type="SAM" id="MobiDB-lite"/>
    </source>
</evidence>
<dbReference type="AlphaFoldDB" id="M7BWP0"/>
<feature type="region of interest" description="Disordered" evidence="1">
    <location>
        <begin position="50"/>
        <end position="72"/>
    </location>
</feature>
<dbReference type="Proteomes" id="UP000031443">
    <property type="component" value="Unassembled WGS sequence"/>
</dbReference>
<name>M7BWP0_CHEMY</name>
<dbReference type="EMBL" id="KB487517">
    <property type="protein sequence ID" value="EMP41624.1"/>
    <property type="molecule type" value="Genomic_DNA"/>
</dbReference>
<organism evidence="2 3">
    <name type="scientific">Chelonia mydas</name>
    <name type="common">Green sea-turtle</name>
    <name type="synonym">Chelonia agassizi</name>
    <dbReference type="NCBI Taxonomy" id="8469"/>
    <lineage>
        <taxon>Eukaryota</taxon>
        <taxon>Metazoa</taxon>
        <taxon>Chordata</taxon>
        <taxon>Craniata</taxon>
        <taxon>Vertebrata</taxon>
        <taxon>Euteleostomi</taxon>
        <taxon>Archelosauria</taxon>
        <taxon>Testudinata</taxon>
        <taxon>Testudines</taxon>
        <taxon>Cryptodira</taxon>
        <taxon>Durocryptodira</taxon>
        <taxon>Americhelydia</taxon>
        <taxon>Chelonioidea</taxon>
        <taxon>Cheloniidae</taxon>
        <taxon>Chelonia</taxon>
    </lineage>
</organism>
<reference evidence="3" key="1">
    <citation type="journal article" date="2013" name="Nat. Genet.">
        <title>The draft genomes of soft-shell turtle and green sea turtle yield insights into the development and evolution of the turtle-specific body plan.</title>
        <authorList>
            <person name="Wang Z."/>
            <person name="Pascual-Anaya J."/>
            <person name="Zadissa A."/>
            <person name="Li W."/>
            <person name="Niimura Y."/>
            <person name="Huang Z."/>
            <person name="Li C."/>
            <person name="White S."/>
            <person name="Xiong Z."/>
            <person name="Fang D."/>
            <person name="Wang B."/>
            <person name="Ming Y."/>
            <person name="Chen Y."/>
            <person name="Zheng Y."/>
            <person name="Kuraku S."/>
            <person name="Pignatelli M."/>
            <person name="Herrero J."/>
            <person name="Beal K."/>
            <person name="Nozawa M."/>
            <person name="Li Q."/>
            <person name="Wang J."/>
            <person name="Zhang H."/>
            <person name="Yu L."/>
            <person name="Shigenobu S."/>
            <person name="Wang J."/>
            <person name="Liu J."/>
            <person name="Flicek P."/>
            <person name="Searle S."/>
            <person name="Wang J."/>
            <person name="Kuratani S."/>
            <person name="Yin Y."/>
            <person name="Aken B."/>
            <person name="Zhang G."/>
            <person name="Irie N."/>
        </authorList>
    </citation>
    <scope>NUCLEOTIDE SEQUENCE [LARGE SCALE GENOMIC DNA]</scope>
</reference>
<accession>M7BWP0</accession>
<gene>
    <name evidence="2" type="ORF">UY3_01144</name>
</gene>
<proteinExistence type="predicted"/>
<protein>
    <submittedName>
        <fullName evidence="2">Uncharacterized protein</fullName>
    </submittedName>
</protein>
<sequence>MVENSMARILGNWHKVTLEPVLLAMEVSCKSVDNLDNLYGSFCDQTTKESSLLDTEPNSPSNFVHAGMSPSE</sequence>